<dbReference type="NCBIfam" id="NF005559">
    <property type="entry name" value="PRK07231.1"/>
    <property type="match status" value="1"/>
</dbReference>
<dbReference type="SUPFAM" id="SSF51735">
    <property type="entry name" value="NAD(P)-binding Rossmann-fold domains"/>
    <property type="match status" value="1"/>
</dbReference>
<sequence length="267" mass="27791">MSEIDLTGDVAVVTGGASGIGRRISLTLAEHGADVVVADLQSDPREGGDPTHERIDAEFEGTGRYVECDVTEPSELETAVEAAETLGGVSIMVNNAGISRSEDFLEIDEAAYDRMMEINAKGVFFGAQAAADRMIDAGREGSIVNLASISGVTGRATGVHYCASKGAVRVMTYAMAAALGPHDIRANAVCPGLIESPMTRQDLGMFGEDRGATDTYERTAPLGRVGQPQDIADAVLYLSSPLSGFVTGESVIVDGGATNTWSGVAEK</sequence>
<evidence type="ECO:0000313" key="3">
    <source>
        <dbReference type="Proteomes" id="UP001139494"/>
    </source>
</evidence>
<dbReference type="PRINTS" id="PR00081">
    <property type="entry name" value="GDHRDH"/>
</dbReference>
<dbReference type="InterPro" id="IPR036291">
    <property type="entry name" value="NAD(P)-bd_dom_sf"/>
</dbReference>
<dbReference type="GO" id="GO:0048038">
    <property type="term" value="F:quinone binding"/>
    <property type="evidence" value="ECO:0007669"/>
    <property type="project" value="TreeGrafter"/>
</dbReference>
<dbReference type="RefSeq" id="WP_256027818.1">
    <property type="nucleotide sequence ID" value="NZ_JAHLKM010000001.1"/>
</dbReference>
<dbReference type="GO" id="GO:0006633">
    <property type="term" value="P:fatty acid biosynthetic process"/>
    <property type="evidence" value="ECO:0007669"/>
    <property type="project" value="TreeGrafter"/>
</dbReference>
<protein>
    <submittedName>
        <fullName evidence="2">SDR family oxidoreductase</fullName>
    </submittedName>
</protein>
<dbReference type="PROSITE" id="PS00061">
    <property type="entry name" value="ADH_SHORT"/>
    <property type="match status" value="1"/>
</dbReference>
<dbReference type="EMBL" id="JAHLKM010000001">
    <property type="protein sequence ID" value="MCQ4331968.1"/>
    <property type="molecule type" value="Genomic_DNA"/>
</dbReference>
<dbReference type="Pfam" id="PF13561">
    <property type="entry name" value="adh_short_C2"/>
    <property type="match status" value="1"/>
</dbReference>
<dbReference type="FunFam" id="3.40.50.720:FF:000084">
    <property type="entry name" value="Short-chain dehydrogenase reductase"/>
    <property type="match status" value="1"/>
</dbReference>
<proteinExistence type="inferred from homology"/>
<evidence type="ECO:0000313" key="2">
    <source>
        <dbReference type="EMBL" id="MCQ4331968.1"/>
    </source>
</evidence>
<evidence type="ECO:0000256" key="1">
    <source>
        <dbReference type="ARBA" id="ARBA00006484"/>
    </source>
</evidence>
<dbReference type="PANTHER" id="PTHR42760:SF122">
    <property type="entry name" value="NAD(P)-BINDING PROTEIN"/>
    <property type="match status" value="1"/>
</dbReference>
<organism evidence="2 3">
    <name type="scientific">Natronomonas aquatica</name>
    <dbReference type="NCBI Taxonomy" id="2841590"/>
    <lineage>
        <taxon>Archaea</taxon>
        <taxon>Methanobacteriati</taxon>
        <taxon>Methanobacteriota</taxon>
        <taxon>Stenosarchaea group</taxon>
        <taxon>Halobacteria</taxon>
        <taxon>Halobacteriales</taxon>
        <taxon>Natronomonadaceae</taxon>
        <taxon>Natronomonas</taxon>
    </lineage>
</organism>
<name>A0A9R1CQH7_9EURY</name>
<dbReference type="Proteomes" id="UP001139494">
    <property type="component" value="Unassembled WGS sequence"/>
</dbReference>
<comment type="similarity">
    <text evidence="1">Belongs to the short-chain dehydrogenases/reductases (SDR) family.</text>
</comment>
<dbReference type="AlphaFoldDB" id="A0A9R1CQH7"/>
<comment type="caution">
    <text evidence="2">The sequence shown here is derived from an EMBL/GenBank/DDBJ whole genome shotgun (WGS) entry which is preliminary data.</text>
</comment>
<reference evidence="2" key="1">
    <citation type="journal article" date="2023" name="Front. Microbiol.">
        <title>Genomic-based phylogenetic and metabolic analyses of the genus Natronomonas, and description of Natronomonas aquatica sp. nov.</title>
        <authorList>
            <person name="Garcia-Roldan A."/>
            <person name="Duran-Viseras A."/>
            <person name="de la Haba R.R."/>
            <person name="Corral P."/>
            <person name="Sanchez-Porro C."/>
            <person name="Ventosa A."/>
        </authorList>
    </citation>
    <scope>NUCLEOTIDE SEQUENCE</scope>
    <source>
        <strain evidence="2">F2-12</strain>
    </source>
</reference>
<accession>A0A9R1CQH7</accession>
<dbReference type="Gene3D" id="3.40.50.720">
    <property type="entry name" value="NAD(P)-binding Rossmann-like Domain"/>
    <property type="match status" value="1"/>
</dbReference>
<gene>
    <name evidence="2" type="ORF">KM295_00410</name>
</gene>
<dbReference type="InterPro" id="IPR002347">
    <property type="entry name" value="SDR_fam"/>
</dbReference>
<dbReference type="GO" id="GO:0016616">
    <property type="term" value="F:oxidoreductase activity, acting on the CH-OH group of donors, NAD or NADP as acceptor"/>
    <property type="evidence" value="ECO:0007669"/>
    <property type="project" value="TreeGrafter"/>
</dbReference>
<dbReference type="PRINTS" id="PR00080">
    <property type="entry name" value="SDRFAMILY"/>
</dbReference>
<keyword evidence="3" id="KW-1185">Reference proteome</keyword>
<dbReference type="CDD" id="cd05233">
    <property type="entry name" value="SDR_c"/>
    <property type="match status" value="1"/>
</dbReference>
<dbReference type="InterPro" id="IPR020904">
    <property type="entry name" value="Sc_DH/Rdtase_CS"/>
</dbReference>
<dbReference type="PANTHER" id="PTHR42760">
    <property type="entry name" value="SHORT-CHAIN DEHYDROGENASES/REDUCTASES FAMILY MEMBER"/>
    <property type="match status" value="1"/>
</dbReference>